<organism evidence="1 2">
    <name type="scientific">Dactylonectria macrodidyma</name>
    <dbReference type="NCBI Taxonomy" id="307937"/>
    <lineage>
        <taxon>Eukaryota</taxon>
        <taxon>Fungi</taxon>
        <taxon>Dikarya</taxon>
        <taxon>Ascomycota</taxon>
        <taxon>Pezizomycotina</taxon>
        <taxon>Sordariomycetes</taxon>
        <taxon>Hypocreomycetidae</taxon>
        <taxon>Hypocreales</taxon>
        <taxon>Nectriaceae</taxon>
        <taxon>Dactylonectria</taxon>
    </lineage>
</organism>
<evidence type="ECO:0008006" key="3">
    <source>
        <dbReference type="Google" id="ProtNLM"/>
    </source>
</evidence>
<proteinExistence type="predicted"/>
<protein>
    <recommendedName>
        <fullName evidence="3">F-box domain-containing protein</fullName>
    </recommendedName>
</protein>
<gene>
    <name evidence="1" type="ORF">EDB81DRAFT_864382</name>
</gene>
<dbReference type="OrthoDB" id="4191831at2759"/>
<dbReference type="EMBL" id="JAGMUV010000001">
    <property type="protein sequence ID" value="KAH7176996.1"/>
    <property type="molecule type" value="Genomic_DNA"/>
</dbReference>
<sequence>MVSPLLNASTEIICSIFASLDSSDLDQLCLVNADPHALAEPISVRPGDHHQYRRESPKLVVAEDDMDAAIECIKDIDVPFGKAWIQGIRSKTMDAFVALLLSRLMRLKCLYTGENFTRESRLVGKMLRAALCEQHANLPRFEHIEDASAVYFSLGIDIRKYTDARITADVLSLFYLSSVKSITASIDNTDNFTWLGAKPPSPSRLESLDLAMIREDHFVTDVIHLDQIAADLSHVRGTLTDLTIYAGTDMSRAEPEFPPVQIEGNSNVFSALDVLEKLEVPLPFLLGFSPSDSDTIRLGERLPTSIQFLTITDDLYLQEEWAWRDTEVLQVIRLWLQDWRNLTPHLRKFHLLLKELQDLGTEAEIEVEITKLAGSM</sequence>
<name>A0A9P9JJR9_9HYPO</name>
<accession>A0A9P9JJR9</accession>
<evidence type="ECO:0000313" key="2">
    <source>
        <dbReference type="Proteomes" id="UP000738349"/>
    </source>
</evidence>
<keyword evidence="2" id="KW-1185">Reference proteome</keyword>
<dbReference type="Proteomes" id="UP000738349">
    <property type="component" value="Unassembled WGS sequence"/>
</dbReference>
<dbReference type="AlphaFoldDB" id="A0A9P9JJR9"/>
<reference evidence="1" key="1">
    <citation type="journal article" date="2021" name="Nat. Commun.">
        <title>Genetic determinants of endophytism in the Arabidopsis root mycobiome.</title>
        <authorList>
            <person name="Mesny F."/>
            <person name="Miyauchi S."/>
            <person name="Thiergart T."/>
            <person name="Pickel B."/>
            <person name="Atanasova L."/>
            <person name="Karlsson M."/>
            <person name="Huettel B."/>
            <person name="Barry K.W."/>
            <person name="Haridas S."/>
            <person name="Chen C."/>
            <person name="Bauer D."/>
            <person name="Andreopoulos W."/>
            <person name="Pangilinan J."/>
            <person name="LaButti K."/>
            <person name="Riley R."/>
            <person name="Lipzen A."/>
            <person name="Clum A."/>
            <person name="Drula E."/>
            <person name="Henrissat B."/>
            <person name="Kohler A."/>
            <person name="Grigoriev I.V."/>
            <person name="Martin F.M."/>
            <person name="Hacquard S."/>
        </authorList>
    </citation>
    <scope>NUCLEOTIDE SEQUENCE</scope>
    <source>
        <strain evidence="1">MPI-CAGE-AT-0147</strain>
    </source>
</reference>
<comment type="caution">
    <text evidence="1">The sequence shown here is derived from an EMBL/GenBank/DDBJ whole genome shotgun (WGS) entry which is preliminary data.</text>
</comment>
<evidence type="ECO:0000313" key="1">
    <source>
        <dbReference type="EMBL" id="KAH7176996.1"/>
    </source>
</evidence>